<reference evidence="7" key="1">
    <citation type="submission" date="2019-04" db="EMBL/GenBank/DDBJ databases">
        <authorList>
            <person name="Brambilla D."/>
        </authorList>
    </citation>
    <scope>NUCLEOTIDE SEQUENCE</scope>
    <source>
        <strain evidence="7">BAL1</strain>
    </source>
</reference>
<feature type="domain" description="Peptidase S54 rhomboid" evidence="6">
    <location>
        <begin position="45"/>
        <end position="186"/>
    </location>
</feature>
<dbReference type="SUPFAM" id="SSF144091">
    <property type="entry name" value="Rhomboid-like"/>
    <property type="match status" value="1"/>
</dbReference>
<gene>
    <name evidence="7" type="ORF">BAL341_2121</name>
</gene>
<dbReference type="GO" id="GO:0016020">
    <property type="term" value="C:membrane"/>
    <property type="evidence" value="ECO:0007669"/>
    <property type="project" value="UniProtKB-SubCell"/>
</dbReference>
<keyword evidence="4 5" id="KW-0472">Membrane</keyword>
<dbReference type="EMBL" id="CAAJGR010000118">
    <property type="protein sequence ID" value="VHO04848.1"/>
    <property type="molecule type" value="Genomic_DNA"/>
</dbReference>
<sequence length="199" mass="22209">MQVSTIFKHPFSSYWILSAAILLLALLPETVQSWLLYERNALVQGQIWRAFSAHLLHSNHWHLLMNIAGLLLVMLLHGGYYHWRSLLLLWLLCAGSISSMLYLFSPQIHVYVGLSGLLHAMLAMGAIKDIQLKQRSGILLLAGLLAKVLWEQWQGPDPALAELINASVATDAHLYGVFSGAVVALSIVLWQLVKTTPEH</sequence>
<dbReference type="InterPro" id="IPR023826">
    <property type="entry name" value="Rhom-like_SP_proteobac"/>
</dbReference>
<feature type="transmembrane region" description="Helical" evidence="5">
    <location>
        <begin position="173"/>
        <end position="193"/>
    </location>
</feature>
<dbReference type="NCBIfam" id="TIGR03902">
    <property type="entry name" value="rhom_GG_sort"/>
    <property type="match status" value="1"/>
</dbReference>
<dbReference type="AlphaFoldDB" id="A0A486XQI2"/>
<evidence type="ECO:0000256" key="4">
    <source>
        <dbReference type="ARBA" id="ARBA00023136"/>
    </source>
</evidence>
<accession>A0A486XQI2</accession>
<dbReference type="InterPro" id="IPR022764">
    <property type="entry name" value="Peptidase_S54_rhomboid_dom"/>
</dbReference>
<evidence type="ECO:0000256" key="3">
    <source>
        <dbReference type="ARBA" id="ARBA00022989"/>
    </source>
</evidence>
<dbReference type="InterPro" id="IPR050925">
    <property type="entry name" value="Rhomboid_protease_S54"/>
</dbReference>
<protein>
    <submittedName>
        <fullName evidence="7">Membrane protein, Rhomboid family</fullName>
    </submittedName>
</protein>
<evidence type="ECO:0000259" key="6">
    <source>
        <dbReference type="Pfam" id="PF01694"/>
    </source>
</evidence>
<evidence type="ECO:0000256" key="5">
    <source>
        <dbReference type="SAM" id="Phobius"/>
    </source>
</evidence>
<dbReference type="PANTHER" id="PTHR43731">
    <property type="entry name" value="RHOMBOID PROTEASE"/>
    <property type="match status" value="1"/>
</dbReference>
<dbReference type="InterPro" id="IPR035952">
    <property type="entry name" value="Rhomboid-like_sf"/>
</dbReference>
<keyword evidence="2 5" id="KW-0812">Transmembrane</keyword>
<proteinExistence type="predicted"/>
<evidence type="ECO:0000256" key="2">
    <source>
        <dbReference type="ARBA" id="ARBA00022692"/>
    </source>
</evidence>
<feature type="transmembrane region" description="Helical" evidence="5">
    <location>
        <begin position="61"/>
        <end position="80"/>
    </location>
</feature>
<evidence type="ECO:0000256" key="1">
    <source>
        <dbReference type="ARBA" id="ARBA00004141"/>
    </source>
</evidence>
<feature type="transmembrane region" description="Helical" evidence="5">
    <location>
        <begin position="87"/>
        <end position="104"/>
    </location>
</feature>
<comment type="subcellular location">
    <subcellularLocation>
        <location evidence="1">Membrane</location>
        <topology evidence="1">Multi-pass membrane protein</topology>
    </subcellularLocation>
</comment>
<evidence type="ECO:0000313" key="7">
    <source>
        <dbReference type="EMBL" id="VHO04848.1"/>
    </source>
</evidence>
<dbReference type="GO" id="GO:0004252">
    <property type="term" value="F:serine-type endopeptidase activity"/>
    <property type="evidence" value="ECO:0007669"/>
    <property type="project" value="InterPro"/>
</dbReference>
<dbReference type="Pfam" id="PF01694">
    <property type="entry name" value="Rhomboid"/>
    <property type="match status" value="1"/>
</dbReference>
<organism evidence="7">
    <name type="scientific">Rheinheimera sp. BAL341</name>
    <dbReference type="NCBI Taxonomy" id="1708203"/>
    <lineage>
        <taxon>Bacteria</taxon>
        <taxon>Pseudomonadati</taxon>
        <taxon>Pseudomonadota</taxon>
        <taxon>Gammaproteobacteria</taxon>
        <taxon>Chromatiales</taxon>
        <taxon>Chromatiaceae</taxon>
        <taxon>Rheinheimera</taxon>
    </lineage>
</organism>
<keyword evidence="3 5" id="KW-1133">Transmembrane helix</keyword>
<name>A0A486XQI2_9GAMM</name>
<dbReference type="Gene3D" id="1.20.1540.10">
    <property type="entry name" value="Rhomboid-like"/>
    <property type="match status" value="1"/>
</dbReference>
<dbReference type="PANTHER" id="PTHR43731:SF16">
    <property type="entry name" value="RHOMBOSORTASE"/>
    <property type="match status" value="1"/>
</dbReference>
<feature type="transmembrane region" description="Helical" evidence="5">
    <location>
        <begin position="110"/>
        <end position="127"/>
    </location>
</feature>